<dbReference type="KEGG" id="bbev:BBEV_1391"/>
<dbReference type="NCBIfam" id="TIGR00281">
    <property type="entry name" value="SMC-Scp complex subunit ScpB"/>
    <property type="match status" value="1"/>
</dbReference>
<dbReference type="GO" id="GO:0005737">
    <property type="term" value="C:cytoplasm"/>
    <property type="evidence" value="ECO:0007669"/>
    <property type="project" value="UniProtKB-SubCell"/>
</dbReference>
<keyword evidence="3 5" id="KW-0159">Chromosome partition</keyword>
<evidence type="ECO:0000313" key="7">
    <source>
        <dbReference type="Proteomes" id="UP000094463"/>
    </source>
</evidence>
<keyword evidence="1 5" id="KW-0963">Cytoplasm</keyword>
<comment type="similarity">
    <text evidence="5">Belongs to the ScpB family.</text>
</comment>
<dbReference type="HAMAP" id="MF_01804">
    <property type="entry name" value="ScpB"/>
    <property type="match status" value="1"/>
</dbReference>
<organism evidence="6 7">
    <name type="scientific">Salisediminibacterium beveridgei</name>
    <dbReference type="NCBI Taxonomy" id="632773"/>
    <lineage>
        <taxon>Bacteria</taxon>
        <taxon>Bacillati</taxon>
        <taxon>Bacillota</taxon>
        <taxon>Bacilli</taxon>
        <taxon>Bacillales</taxon>
        <taxon>Bacillaceae</taxon>
        <taxon>Salisediminibacterium</taxon>
    </lineage>
</organism>
<dbReference type="InterPro" id="IPR036388">
    <property type="entry name" value="WH-like_DNA-bd_sf"/>
</dbReference>
<dbReference type="AlphaFoldDB" id="A0A1D7QUR2"/>
<comment type="function">
    <text evidence="5">Participates in chromosomal partition during cell division. May act via the formation of a condensin-like complex containing Smc and ScpA that pull DNA away from mid-cell into both cell halves.</text>
</comment>
<protein>
    <recommendedName>
        <fullName evidence="5">Segregation and condensation protein B</fullName>
    </recommendedName>
</protein>
<name>A0A1D7QUR2_9BACI</name>
<reference evidence="6 7" key="1">
    <citation type="submission" date="2015-08" db="EMBL/GenBank/DDBJ databases">
        <title>The complete genome sequence of Bacillus beveridgei MLTeJB.</title>
        <authorList>
            <person name="Hanson T.E."/>
            <person name="Mesa C."/>
            <person name="Basesman S.M."/>
            <person name="Oremland R.S."/>
        </authorList>
    </citation>
    <scope>NUCLEOTIDE SEQUENCE [LARGE SCALE GENOMIC DNA]</scope>
    <source>
        <strain evidence="6 7">MLTeJB</strain>
    </source>
</reference>
<dbReference type="RefSeq" id="WP_069364805.1">
    <property type="nucleotide sequence ID" value="NZ_CP012502.1"/>
</dbReference>
<keyword evidence="2 5" id="KW-0132">Cell division</keyword>
<dbReference type="GO" id="GO:0051304">
    <property type="term" value="P:chromosome separation"/>
    <property type="evidence" value="ECO:0007669"/>
    <property type="project" value="InterPro"/>
</dbReference>
<evidence type="ECO:0000256" key="4">
    <source>
        <dbReference type="ARBA" id="ARBA00023306"/>
    </source>
</evidence>
<dbReference type="InterPro" id="IPR005234">
    <property type="entry name" value="ScpB_csome_segregation"/>
</dbReference>
<dbReference type="EMBL" id="CP012502">
    <property type="protein sequence ID" value="AOM82754.1"/>
    <property type="molecule type" value="Genomic_DNA"/>
</dbReference>
<dbReference type="InterPro" id="IPR036390">
    <property type="entry name" value="WH_DNA-bd_sf"/>
</dbReference>
<comment type="subcellular location">
    <subcellularLocation>
        <location evidence="5">Cytoplasm</location>
    </subcellularLocation>
    <text evidence="5">Associated with two foci at the outer edges of the nucleoid region in young cells, and at four foci within both cell halves in older cells.</text>
</comment>
<gene>
    <name evidence="5 6" type="primary">scpB</name>
    <name evidence="6" type="ORF">BBEV_1391</name>
</gene>
<keyword evidence="4 5" id="KW-0131">Cell cycle</keyword>
<dbReference type="Pfam" id="PF04079">
    <property type="entry name" value="SMC_ScpB"/>
    <property type="match status" value="1"/>
</dbReference>
<dbReference type="Proteomes" id="UP000094463">
    <property type="component" value="Chromosome"/>
</dbReference>
<evidence type="ECO:0000313" key="6">
    <source>
        <dbReference type="EMBL" id="AOM82754.1"/>
    </source>
</evidence>
<dbReference type="PANTHER" id="PTHR34298">
    <property type="entry name" value="SEGREGATION AND CONDENSATION PROTEIN B"/>
    <property type="match status" value="1"/>
</dbReference>
<dbReference type="PANTHER" id="PTHR34298:SF2">
    <property type="entry name" value="SEGREGATION AND CONDENSATION PROTEIN B"/>
    <property type="match status" value="1"/>
</dbReference>
<proteinExistence type="inferred from homology"/>
<dbReference type="SUPFAM" id="SSF46785">
    <property type="entry name" value="Winged helix' DNA-binding domain"/>
    <property type="match status" value="2"/>
</dbReference>
<sequence>MQSQEIKAIIEGLLFVSGEEGIDEKQLMNVLSIDRKSLKFYLHELKDMYASSGRGIQLSEAGGIYQLTTKEEHVDYFKKLVQSPSSTTLSQAALECLAIVAYRQPVSRIEIEDIRGVKSERPLRTLVSKELVKETGRATGTGRAILFGTTRFFLEQFGLTSLEELPDLSEHVDEEELTEEMDLFYDRFSESLDIKQENKSDIEGET</sequence>
<dbReference type="Gene3D" id="1.10.10.10">
    <property type="entry name" value="Winged helix-like DNA-binding domain superfamily/Winged helix DNA-binding domain"/>
    <property type="match status" value="2"/>
</dbReference>
<evidence type="ECO:0000256" key="3">
    <source>
        <dbReference type="ARBA" id="ARBA00022829"/>
    </source>
</evidence>
<keyword evidence="7" id="KW-1185">Reference proteome</keyword>
<dbReference type="PATRIC" id="fig|632773.3.peg.1466"/>
<evidence type="ECO:0000256" key="2">
    <source>
        <dbReference type="ARBA" id="ARBA00022618"/>
    </source>
</evidence>
<accession>A0A1D7QUR2</accession>
<comment type="subunit">
    <text evidence="5">Homodimer. Homodimerization may be required to stabilize the binding of ScpA to the Smc head domains. Component of a cohesin-like complex composed of ScpA, ScpB and the Smc homodimer, in which ScpA and ScpB bind to the head domain of Smc. The presence of the three proteins is required for the association of the complex with DNA.</text>
</comment>
<evidence type="ECO:0000256" key="5">
    <source>
        <dbReference type="HAMAP-Rule" id="MF_01804"/>
    </source>
</evidence>
<dbReference type="GO" id="GO:0051301">
    <property type="term" value="P:cell division"/>
    <property type="evidence" value="ECO:0007669"/>
    <property type="project" value="UniProtKB-KW"/>
</dbReference>
<dbReference type="PIRSF" id="PIRSF019345">
    <property type="entry name" value="ScpB"/>
    <property type="match status" value="1"/>
</dbReference>
<evidence type="ECO:0000256" key="1">
    <source>
        <dbReference type="ARBA" id="ARBA00022490"/>
    </source>
</evidence>
<dbReference type="STRING" id="632773.BBEV_1391"/>
<dbReference type="GO" id="GO:0006260">
    <property type="term" value="P:DNA replication"/>
    <property type="evidence" value="ECO:0007669"/>
    <property type="project" value="UniProtKB-UniRule"/>
</dbReference>
<dbReference type="OrthoDB" id="9806226at2"/>